<accession>A0ABV3WCW1</accession>
<protein>
    <recommendedName>
        <fullName evidence="3">RRXRR domain-containing protein</fullName>
    </recommendedName>
</protein>
<dbReference type="Proteomes" id="UP001558535">
    <property type="component" value="Unassembled WGS sequence"/>
</dbReference>
<gene>
    <name evidence="1" type="ORF">AB3X84_13410</name>
</gene>
<evidence type="ECO:0008006" key="3">
    <source>
        <dbReference type="Google" id="ProtNLM"/>
    </source>
</evidence>
<dbReference type="RefSeq" id="WP_148281808.1">
    <property type="nucleotide sequence ID" value="NZ_CADILN010000003.1"/>
</dbReference>
<keyword evidence="2" id="KW-1185">Reference proteome</keyword>
<name>A0ABV3WCW1_9BURK</name>
<reference evidence="1 2" key="1">
    <citation type="submission" date="2024-07" db="EMBL/GenBank/DDBJ databases">
        <title>A survey of Mimosa microsymbionts across Brazilian biomes reveals a high diversity of Paraburkholderia nodulating endemic species, but also that Cupriavidus is common as a symbiont of widespread species.</title>
        <authorList>
            <person name="Rouws L."/>
            <person name="Barauna A."/>
            <person name="Beukes C."/>
            <person name="Rouws J.R.C."/>
            <person name="De Faria S.M."/>
            <person name="Gross E."/>
            <person name="Bueno Dos Reis Junior F."/>
            <person name="Simon M.F."/>
            <person name="Maluk M."/>
            <person name="Odee D.W."/>
            <person name="Kenicer G."/>
            <person name="Young J.P.W."/>
            <person name="Reis V.M."/>
            <person name="Zilli J."/>
            <person name="James E.K."/>
        </authorList>
    </citation>
    <scope>NUCLEOTIDE SEQUENCE [LARGE SCALE GENOMIC DNA]</scope>
    <source>
        <strain evidence="1 2">BR14375</strain>
    </source>
</reference>
<organism evidence="1 2">
    <name type="scientific">Paraburkholderia phenoliruptrix</name>
    <dbReference type="NCBI Taxonomy" id="252970"/>
    <lineage>
        <taxon>Bacteria</taxon>
        <taxon>Pseudomonadati</taxon>
        <taxon>Pseudomonadota</taxon>
        <taxon>Betaproteobacteria</taxon>
        <taxon>Burkholderiales</taxon>
        <taxon>Burkholderiaceae</taxon>
        <taxon>Paraburkholderia</taxon>
    </lineage>
</organism>
<evidence type="ECO:0000313" key="2">
    <source>
        <dbReference type="Proteomes" id="UP001558535"/>
    </source>
</evidence>
<dbReference type="EMBL" id="JBFPKE010000003">
    <property type="protein sequence ID" value="MEX3750997.1"/>
    <property type="molecule type" value="Genomic_DNA"/>
</dbReference>
<proteinExistence type="predicted"/>
<comment type="caution">
    <text evidence="1">The sequence shown here is derived from an EMBL/GenBank/DDBJ whole genome shotgun (WGS) entry which is preliminary data.</text>
</comment>
<dbReference type="GeneID" id="84319884"/>
<evidence type="ECO:0000313" key="1">
    <source>
        <dbReference type="EMBL" id="MEX3750997.1"/>
    </source>
</evidence>
<sequence length="95" mass="10946">MEISKMLSVNFKMSVIYIDCICLGVDVGYRRAAFGLRDNRGRLKCAIALEFSAHRMRPFIRWSGYSWMNNKVQNCVKVIFDKNSGARIRGTRLGH</sequence>